<proteinExistence type="predicted"/>
<organism evidence="1 2">
    <name type="scientific">Aetokthonos hydrillicola Thurmond2011</name>
    <dbReference type="NCBI Taxonomy" id="2712845"/>
    <lineage>
        <taxon>Bacteria</taxon>
        <taxon>Bacillati</taxon>
        <taxon>Cyanobacteriota</taxon>
        <taxon>Cyanophyceae</taxon>
        <taxon>Nostocales</taxon>
        <taxon>Hapalosiphonaceae</taxon>
        <taxon>Aetokthonos</taxon>
    </lineage>
</organism>
<dbReference type="AlphaFoldDB" id="A0AAP5IEZ8"/>
<dbReference type="Proteomes" id="UP000667802">
    <property type="component" value="Unassembled WGS sequence"/>
</dbReference>
<evidence type="ECO:0000313" key="2">
    <source>
        <dbReference type="Proteomes" id="UP000667802"/>
    </source>
</evidence>
<sequence>MNSNKKLLPLRQLRIPLLGLLLMLGGVFAYRAKPVLSTQMEYLRTLAVSGSDNQTYTWLQRNPSFNTESINKEARLRNALNSHSNLKQAYLHKPFGLESNEKQARLRKRLASTQKAIARSLPFSKPSLNLSHQEPAYTWLQRDSNQPITKSQVATTRGIVAPKGNFPQKNGVYLYGQSSQPGQMGQGYIVFEKQQRNVVGALYIPGSEFNCFYGTVNPSGQLAMTVKGFAGDSSLTQVATNNTIPRLDEDQPTTYSHSVALQDYYQLNSVSAKDHEILNMCKANLHG</sequence>
<dbReference type="EMBL" id="JAALHA020000022">
    <property type="protein sequence ID" value="MDR9899184.1"/>
    <property type="molecule type" value="Genomic_DNA"/>
</dbReference>
<name>A0AAP5IEZ8_9CYAN</name>
<protein>
    <submittedName>
        <fullName evidence="1">Uncharacterized protein</fullName>
    </submittedName>
</protein>
<gene>
    <name evidence="1" type="ORF">G7B40_032170</name>
</gene>
<keyword evidence="2" id="KW-1185">Reference proteome</keyword>
<reference evidence="2" key="1">
    <citation type="journal article" date="2021" name="Science">
        <title>Hunting the eagle killer: A cyanobacterial neurotoxin causes vacuolar myelinopathy.</title>
        <authorList>
            <person name="Breinlinger S."/>
            <person name="Phillips T.J."/>
            <person name="Haram B.N."/>
            <person name="Mares J."/>
            <person name="Martinez Yerena J.A."/>
            <person name="Hrouzek P."/>
            <person name="Sobotka R."/>
            <person name="Henderson W.M."/>
            <person name="Schmieder P."/>
            <person name="Williams S.M."/>
            <person name="Lauderdale J.D."/>
            <person name="Wilde H.D."/>
            <person name="Gerrin W."/>
            <person name="Kust A."/>
            <person name="Washington J.W."/>
            <person name="Wagner C."/>
            <person name="Geier B."/>
            <person name="Liebeke M."/>
            <person name="Enke H."/>
            <person name="Niedermeyer T.H.J."/>
            <person name="Wilde S.B."/>
        </authorList>
    </citation>
    <scope>NUCLEOTIDE SEQUENCE [LARGE SCALE GENOMIC DNA]</scope>
    <source>
        <strain evidence="2">Thurmond2011</strain>
    </source>
</reference>
<dbReference type="RefSeq" id="WP_208342574.1">
    <property type="nucleotide sequence ID" value="NZ_CAWQFN010000161.1"/>
</dbReference>
<comment type="caution">
    <text evidence="1">The sequence shown here is derived from an EMBL/GenBank/DDBJ whole genome shotgun (WGS) entry which is preliminary data.</text>
</comment>
<accession>A0AAP5IEZ8</accession>
<evidence type="ECO:0000313" key="1">
    <source>
        <dbReference type="EMBL" id="MDR9899184.1"/>
    </source>
</evidence>